<feature type="domain" description="AbiEi antitoxin N-terminal" evidence="2">
    <location>
        <begin position="46"/>
        <end position="78"/>
    </location>
</feature>
<evidence type="ECO:0000313" key="3">
    <source>
        <dbReference type="EMBL" id="TFB82827.1"/>
    </source>
</evidence>
<dbReference type="RefSeq" id="WP_134477546.1">
    <property type="nucleotide sequence ID" value="NZ_BKAC01000001.1"/>
</dbReference>
<evidence type="ECO:0000259" key="2">
    <source>
        <dbReference type="Pfam" id="PF13338"/>
    </source>
</evidence>
<dbReference type="Proteomes" id="UP000297963">
    <property type="component" value="Unassembled WGS sequence"/>
</dbReference>
<dbReference type="InterPro" id="IPR025159">
    <property type="entry name" value="AbiEi_N"/>
</dbReference>
<organism evidence="3 4">
    <name type="scientific">Cryobacterium levicorallinum</name>
    <dbReference type="NCBI Taxonomy" id="995038"/>
    <lineage>
        <taxon>Bacteria</taxon>
        <taxon>Bacillati</taxon>
        <taxon>Actinomycetota</taxon>
        <taxon>Actinomycetes</taxon>
        <taxon>Micrococcales</taxon>
        <taxon>Microbacteriaceae</taxon>
        <taxon>Cryobacterium</taxon>
    </lineage>
</organism>
<dbReference type="Pfam" id="PF13338">
    <property type="entry name" value="AbiEi_4"/>
    <property type="match status" value="1"/>
</dbReference>
<protein>
    <recommendedName>
        <fullName evidence="2">AbiEi antitoxin N-terminal domain-containing protein</fullName>
    </recommendedName>
</protein>
<comment type="caution">
    <text evidence="3">The sequence shown here is derived from an EMBL/GenBank/DDBJ whole genome shotgun (WGS) entry which is preliminary data.</text>
</comment>
<dbReference type="EMBL" id="SOFE01000023">
    <property type="protein sequence ID" value="TFB82827.1"/>
    <property type="molecule type" value="Genomic_DNA"/>
</dbReference>
<accession>A0A4R8VHU4</accession>
<evidence type="ECO:0000256" key="1">
    <source>
        <dbReference type="SAM" id="MobiDB-lite"/>
    </source>
</evidence>
<feature type="region of interest" description="Disordered" evidence="1">
    <location>
        <begin position="142"/>
        <end position="169"/>
    </location>
</feature>
<name>A0A4R8VHU4_9MICO</name>
<gene>
    <name evidence="3" type="ORF">E3O11_13315</name>
</gene>
<evidence type="ECO:0000313" key="4">
    <source>
        <dbReference type="Proteomes" id="UP000297963"/>
    </source>
</evidence>
<proteinExistence type="predicted"/>
<dbReference type="AlphaFoldDB" id="A0A4R8VHU4"/>
<reference evidence="3 4" key="1">
    <citation type="submission" date="2019-03" db="EMBL/GenBank/DDBJ databases">
        <title>Genomics of glacier-inhabiting Cryobacterium strains.</title>
        <authorList>
            <person name="Liu Q."/>
            <person name="Xin Y.-H."/>
        </authorList>
    </citation>
    <scope>NUCLEOTIDE SEQUENCE [LARGE SCALE GENOMIC DNA]</scope>
    <source>
        <strain evidence="3 4">Hh34</strain>
    </source>
</reference>
<sequence length="169" mass="18166">MQAGKDRCETSKGVNDEAYWVCAGIDQERDNGSASQRSARCWRSPPQARGLGVTPAQLARLAEHGALARLQHGVYVVVGVPFDRHRGLQVARLALDPRPRASERLVSPELAVVSHESSAALHGIGNLDADVYELTLEDHRTVHQGPSPGPSAPANAQRDLTVNAPGMIR</sequence>